<dbReference type="EMBL" id="CP158375">
    <property type="protein sequence ID" value="XDO96836.1"/>
    <property type="molecule type" value="Genomic_DNA"/>
</dbReference>
<sequence length="67" mass="6963">MAYARGLLKPPIKRESVLPALAAAAFAALCALAFVVAMVLAPPVIKEPLPKDTLANDASPVDPEKPL</sequence>
<keyword evidence="2" id="KW-0472">Membrane</keyword>
<protein>
    <recommendedName>
        <fullName evidence="4">Energy transducer TonB</fullName>
    </recommendedName>
</protein>
<accession>A0AB39KTN2</accession>
<dbReference type="AlphaFoldDB" id="A0AB39KTN2"/>
<feature type="transmembrane region" description="Helical" evidence="2">
    <location>
        <begin position="20"/>
        <end position="41"/>
    </location>
</feature>
<reference evidence="3" key="1">
    <citation type="submission" date="2024-06" db="EMBL/GenBank/DDBJ databases">
        <title>Caulobacter inopinatus, sp. nov.</title>
        <authorList>
            <person name="Donachie S.P."/>
        </authorList>
    </citation>
    <scope>NUCLEOTIDE SEQUENCE</scope>
    <source>
        <strain evidence="3">73W</strain>
    </source>
</reference>
<keyword evidence="2" id="KW-0812">Transmembrane</keyword>
<gene>
    <name evidence="3" type="ORF">ABOZ73_19080</name>
</gene>
<feature type="region of interest" description="Disordered" evidence="1">
    <location>
        <begin position="48"/>
        <end position="67"/>
    </location>
</feature>
<evidence type="ECO:0000256" key="2">
    <source>
        <dbReference type="SAM" id="Phobius"/>
    </source>
</evidence>
<evidence type="ECO:0000313" key="3">
    <source>
        <dbReference type="EMBL" id="XDO96836.1"/>
    </source>
</evidence>
<keyword evidence="2" id="KW-1133">Transmembrane helix</keyword>
<dbReference type="RefSeq" id="WP_369059679.1">
    <property type="nucleotide sequence ID" value="NZ_CP158375.1"/>
</dbReference>
<name>A0AB39KTN2_9CAUL</name>
<evidence type="ECO:0008006" key="4">
    <source>
        <dbReference type="Google" id="ProtNLM"/>
    </source>
</evidence>
<organism evidence="3">
    <name type="scientific">Caulobacter sp. 73W</name>
    <dbReference type="NCBI Taxonomy" id="3161137"/>
    <lineage>
        <taxon>Bacteria</taxon>
        <taxon>Pseudomonadati</taxon>
        <taxon>Pseudomonadota</taxon>
        <taxon>Alphaproteobacteria</taxon>
        <taxon>Caulobacterales</taxon>
        <taxon>Caulobacteraceae</taxon>
        <taxon>Caulobacter</taxon>
    </lineage>
</organism>
<proteinExistence type="predicted"/>
<evidence type="ECO:0000256" key="1">
    <source>
        <dbReference type="SAM" id="MobiDB-lite"/>
    </source>
</evidence>